<dbReference type="AlphaFoldDB" id="A0A1H8YNK1"/>
<keyword evidence="2" id="KW-0812">Transmembrane</keyword>
<feature type="transmembrane region" description="Helical" evidence="2">
    <location>
        <begin position="69"/>
        <end position="90"/>
    </location>
</feature>
<feature type="transmembrane region" description="Helical" evidence="2">
    <location>
        <begin position="132"/>
        <end position="155"/>
    </location>
</feature>
<keyword evidence="5" id="KW-1185">Reference proteome</keyword>
<accession>A0A1H8YNK1</accession>
<gene>
    <name evidence="4" type="ORF">SAMN04489732_1296</name>
</gene>
<feature type="transmembrane region" description="Helical" evidence="2">
    <location>
        <begin position="99"/>
        <end position="120"/>
    </location>
</feature>
<evidence type="ECO:0000256" key="2">
    <source>
        <dbReference type="SAM" id="Phobius"/>
    </source>
</evidence>
<feature type="domain" description="DUF6545" evidence="3">
    <location>
        <begin position="235"/>
        <end position="376"/>
    </location>
</feature>
<dbReference type="Proteomes" id="UP000198582">
    <property type="component" value="Unassembled WGS sequence"/>
</dbReference>
<proteinExistence type="predicted"/>
<dbReference type="STRING" id="394193.SAMN04489732_1296"/>
<feature type="region of interest" description="Disordered" evidence="1">
    <location>
        <begin position="340"/>
        <end position="362"/>
    </location>
</feature>
<dbReference type="EMBL" id="FOEF01000029">
    <property type="protein sequence ID" value="SEP53581.1"/>
    <property type="molecule type" value="Genomic_DNA"/>
</dbReference>
<dbReference type="InterPro" id="IPR046675">
    <property type="entry name" value="DUF6545"/>
</dbReference>
<feature type="transmembrane region" description="Helical" evidence="2">
    <location>
        <begin position="30"/>
        <end position="49"/>
    </location>
</feature>
<evidence type="ECO:0000259" key="3">
    <source>
        <dbReference type="Pfam" id="PF20182"/>
    </source>
</evidence>
<keyword evidence="2" id="KW-1133">Transmembrane helix</keyword>
<sequence length="385" mass="41813">MTVVFTVQFILLAGGLLWKGSQVARRPRDLPLWAVVGTLAAGLIGWFITTYAGGRTSQPSITPSTQMFWLGRVFNPFLMVFGIAVFYILASNTRVKPRLLTHTAFLLAALTLGTVLALTAPPGPAPNHTYPIYLTSFTYAGTTMFVVVVMLTRRYAQAAAPRLRHGLYIAGIGAGLISAACLVQVVLFLLRWLKVFTLPASASGVLGLLPLIGGLIFVIGLLYPATMMRAAAVRAWYQHGRDYRRLAPLSDALYAAYPELALSRVPSAAPAPQTDETPSAHRVADTGWSRVSPFGINRRRYRRIIEIRDALVKISPYLGDNPPTDPTALAERLRDALARRSRGEEPHNETVSPLALPDQGGTRAEVDALLALSDAMARTAPKGDR</sequence>
<dbReference type="InterPro" id="IPR050039">
    <property type="entry name" value="MAB_1171c-like"/>
</dbReference>
<feature type="transmembrane region" description="Helical" evidence="2">
    <location>
        <begin position="167"/>
        <end position="193"/>
    </location>
</feature>
<keyword evidence="2" id="KW-0472">Membrane</keyword>
<name>A0A1H8YNK1_9PSEU</name>
<dbReference type="Pfam" id="PF20182">
    <property type="entry name" value="DUF6545"/>
    <property type="match status" value="1"/>
</dbReference>
<feature type="transmembrane region" description="Helical" evidence="2">
    <location>
        <begin position="205"/>
        <end position="225"/>
    </location>
</feature>
<dbReference type="NCBIfam" id="NF042915">
    <property type="entry name" value="MAB_1171c_fam"/>
    <property type="match status" value="1"/>
</dbReference>
<evidence type="ECO:0000256" key="1">
    <source>
        <dbReference type="SAM" id="MobiDB-lite"/>
    </source>
</evidence>
<evidence type="ECO:0000313" key="5">
    <source>
        <dbReference type="Proteomes" id="UP000198582"/>
    </source>
</evidence>
<reference evidence="4 5" key="1">
    <citation type="submission" date="2016-10" db="EMBL/GenBank/DDBJ databases">
        <authorList>
            <person name="de Groot N.N."/>
        </authorList>
    </citation>
    <scope>NUCLEOTIDE SEQUENCE [LARGE SCALE GENOMIC DNA]</scope>
    <source>
        <strain evidence="4 5">DSM 44993</strain>
    </source>
</reference>
<evidence type="ECO:0000313" key="4">
    <source>
        <dbReference type="EMBL" id="SEP53581.1"/>
    </source>
</evidence>
<organism evidence="4 5">
    <name type="scientific">Amycolatopsis saalfeldensis</name>
    <dbReference type="NCBI Taxonomy" id="394193"/>
    <lineage>
        <taxon>Bacteria</taxon>
        <taxon>Bacillati</taxon>
        <taxon>Actinomycetota</taxon>
        <taxon>Actinomycetes</taxon>
        <taxon>Pseudonocardiales</taxon>
        <taxon>Pseudonocardiaceae</taxon>
        <taxon>Amycolatopsis</taxon>
    </lineage>
</organism>
<protein>
    <recommendedName>
        <fullName evidence="3">DUF6545 domain-containing protein</fullName>
    </recommendedName>
</protein>